<comment type="similarity">
    <text evidence="2">Belongs to the XPC family.</text>
</comment>
<protein>
    <submittedName>
        <fullName evidence="8">Uncharacterized protein</fullName>
    </submittedName>
</protein>
<feature type="region of interest" description="Disordered" evidence="7">
    <location>
        <begin position="884"/>
        <end position="919"/>
    </location>
</feature>
<dbReference type="Gene3D" id="2.20.20.110">
    <property type="entry name" value="Rad4, beta-hairpin domain BHD1"/>
    <property type="match status" value="1"/>
</dbReference>
<dbReference type="GeneID" id="43585662"/>
<keyword evidence="3" id="KW-0227">DNA damage</keyword>
<reference evidence="8" key="1">
    <citation type="submission" date="2017-08" db="EMBL/GenBank/DDBJ databases">
        <authorList>
            <person name="Cuomo C."/>
            <person name="Billmyre B."/>
            <person name="Heitman J."/>
        </authorList>
    </citation>
    <scope>NUCLEOTIDE SEQUENCE</scope>
    <source>
        <strain evidence="8">CBS 12478</strain>
    </source>
</reference>
<dbReference type="SMART" id="SM01031">
    <property type="entry name" value="BHD_2"/>
    <property type="match status" value="1"/>
</dbReference>
<comment type="subcellular location">
    <subcellularLocation>
        <location evidence="1">Nucleus</location>
    </subcellularLocation>
</comment>
<feature type="compositionally biased region" description="Acidic residues" evidence="7">
    <location>
        <begin position="411"/>
        <end position="423"/>
    </location>
</feature>
<dbReference type="RefSeq" id="XP_031864447.1">
    <property type="nucleotide sequence ID" value="XM_032001557.1"/>
</dbReference>
<keyword evidence="5" id="KW-0539">Nucleus</keyword>
<dbReference type="InterPro" id="IPR036985">
    <property type="entry name" value="Transglutaminase-like_sf"/>
</dbReference>
<dbReference type="GO" id="GO:0000111">
    <property type="term" value="C:nucleotide-excision repair factor 2 complex"/>
    <property type="evidence" value="ECO:0007669"/>
    <property type="project" value="TreeGrafter"/>
</dbReference>
<dbReference type="InterPro" id="IPR018328">
    <property type="entry name" value="Rad4_beta-hairpin_dom3"/>
</dbReference>
<dbReference type="PANTHER" id="PTHR12135">
    <property type="entry name" value="DNA REPAIR PROTEIN XP-C / RAD4"/>
    <property type="match status" value="1"/>
</dbReference>
<evidence type="ECO:0000256" key="1">
    <source>
        <dbReference type="ARBA" id="ARBA00004123"/>
    </source>
</evidence>
<dbReference type="GO" id="GO:0005737">
    <property type="term" value="C:cytoplasm"/>
    <property type="evidence" value="ECO:0007669"/>
    <property type="project" value="TreeGrafter"/>
</dbReference>
<dbReference type="KEGG" id="ksn:43585662"/>
<dbReference type="GO" id="GO:0006289">
    <property type="term" value="P:nucleotide-excision repair"/>
    <property type="evidence" value="ECO:0007669"/>
    <property type="project" value="InterPro"/>
</dbReference>
<dbReference type="Pfam" id="PF10404">
    <property type="entry name" value="BHD_2"/>
    <property type="match status" value="1"/>
</dbReference>
<feature type="compositionally biased region" description="Basic and acidic residues" evidence="7">
    <location>
        <begin position="1053"/>
        <end position="1070"/>
    </location>
</feature>
<dbReference type="InterPro" id="IPR018325">
    <property type="entry name" value="Rad4/PNGase_transGLS-fold"/>
</dbReference>
<evidence type="ECO:0000256" key="3">
    <source>
        <dbReference type="ARBA" id="ARBA00022763"/>
    </source>
</evidence>
<feature type="region of interest" description="Disordered" evidence="7">
    <location>
        <begin position="387"/>
        <end position="486"/>
    </location>
</feature>
<dbReference type="GO" id="GO:0003697">
    <property type="term" value="F:single-stranded DNA binding"/>
    <property type="evidence" value="ECO:0007669"/>
    <property type="project" value="TreeGrafter"/>
</dbReference>
<evidence type="ECO:0000313" key="9">
    <source>
        <dbReference type="Proteomes" id="UP000322225"/>
    </source>
</evidence>
<evidence type="ECO:0000256" key="7">
    <source>
        <dbReference type="SAM" id="MobiDB-lite"/>
    </source>
</evidence>
<keyword evidence="4" id="KW-0234">DNA repair</keyword>
<name>A0A5M6CEG1_9TREE</name>
<feature type="compositionally biased region" description="Acidic residues" evidence="7">
    <location>
        <begin position="87"/>
        <end position="97"/>
    </location>
</feature>
<dbReference type="GO" id="GO:0003684">
    <property type="term" value="F:damaged DNA binding"/>
    <property type="evidence" value="ECO:0007669"/>
    <property type="project" value="InterPro"/>
</dbReference>
<dbReference type="PANTHER" id="PTHR12135:SF0">
    <property type="entry name" value="DNA REPAIR PROTEIN COMPLEMENTING XP-C CELLS"/>
    <property type="match status" value="1"/>
</dbReference>
<reference evidence="8" key="2">
    <citation type="submission" date="2024-01" db="EMBL/GenBank/DDBJ databases">
        <title>Comparative genomics of Cryptococcus and Kwoniella reveals pathogenesis evolution and contrasting modes of karyotype evolution via chromosome fusion or intercentromeric recombination.</title>
        <authorList>
            <person name="Coelho M.A."/>
            <person name="David-Palma M."/>
            <person name="Shea T."/>
            <person name="Bowers K."/>
            <person name="McGinley-Smith S."/>
            <person name="Mohammad A.W."/>
            <person name="Gnirke A."/>
            <person name="Yurkov A.M."/>
            <person name="Nowrousian M."/>
            <person name="Sun S."/>
            <person name="Cuomo C.A."/>
            <person name="Heitman J."/>
        </authorList>
    </citation>
    <scope>NUCLEOTIDE SEQUENCE</scope>
    <source>
        <strain evidence="8">CBS 12478</strain>
    </source>
</reference>
<feature type="compositionally biased region" description="Basic and acidic residues" evidence="7">
    <location>
        <begin position="477"/>
        <end position="486"/>
    </location>
</feature>
<dbReference type="InterPro" id="IPR018327">
    <property type="entry name" value="BHD_2"/>
</dbReference>
<feature type="compositionally biased region" description="Low complexity" evidence="7">
    <location>
        <begin position="115"/>
        <end position="128"/>
    </location>
</feature>
<accession>A0A5M6CEG1</accession>
<dbReference type="InterPro" id="IPR004583">
    <property type="entry name" value="DNA_repair_Rad4"/>
</dbReference>
<dbReference type="Pfam" id="PF03835">
    <property type="entry name" value="Rad4"/>
    <property type="match status" value="1"/>
</dbReference>
<evidence type="ECO:0000256" key="6">
    <source>
        <dbReference type="SAM" id="Coils"/>
    </source>
</evidence>
<feature type="compositionally biased region" description="Acidic residues" evidence="7">
    <location>
        <begin position="1071"/>
        <end position="1080"/>
    </location>
</feature>
<dbReference type="GO" id="GO:0006298">
    <property type="term" value="P:mismatch repair"/>
    <property type="evidence" value="ECO:0007669"/>
    <property type="project" value="TreeGrafter"/>
</dbReference>
<feature type="region of interest" description="Disordered" evidence="7">
    <location>
        <begin position="307"/>
        <end position="329"/>
    </location>
</feature>
<dbReference type="Gene3D" id="3.30.70.2460">
    <property type="entry name" value="Rad4, beta-hairpin domain BHD3"/>
    <property type="match status" value="1"/>
</dbReference>
<evidence type="ECO:0000256" key="4">
    <source>
        <dbReference type="ARBA" id="ARBA00023204"/>
    </source>
</evidence>
<dbReference type="SMART" id="SM01030">
    <property type="entry name" value="BHD_1"/>
    <property type="match status" value="1"/>
</dbReference>
<dbReference type="InterPro" id="IPR018326">
    <property type="entry name" value="Rad4_beta-hairpin_dom1"/>
</dbReference>
<feature type="region of interest" description="Disordered" evidence="7">
    <location>
        <begin position="1"/>
        <end position="154"/>
    </location>
</feature>
<feature type="coiled-coil region" evidence="6">
    <location>
        <begin position="788"/>
        <end position="824"/>
    </location>
</feature>
<evidence type="ECO:0000256" key="2">
    <source>
        <dbReference type="ARBA" id="ARBA00009525"/>
    </source>
</evidence>
<sequence>MSASRPKSTKVIRKPPTLVQPPAPVVTPKRTRPSGSGRPPAGTGGVRNGVKRAVPPAFRAEVTSSAEKGKVRAPLSATGSSKPALEVSDDEEDEFEEVPIPGSAGPSSPYPGTPTTPGTNLTHGTTPGSVTTAPSVDDDFEGHGDEESGEELEEEDGVIHLEIGGETAEEKAKRIALALRKKPITSKDRAIRLEAHKMHVVALLASARIRNRWCNNNLLKARLLSLLPHPLQSAFNIPPSRFPDRAQRSRLFFDALQALVSWWSQSFFDISDPAIGLRTRPWDEVQEIVDQLPRLTRADFLASSFASQGKGKGKAKDDEEEYLEKLEQGSNGEKLRSVNSLMKKALQQEGSRDVSAQLFVALARACGLGARLVVSLQAVPWRAEKVVQKKKPGAGRGGRTVASRQGNGPASDDEDEDEEELEEVPIPGVDSEGNDGSAKKTKNFVRAAGPRRLQDPADLYRLRKVKPPPQKVGTASKPKEKAKQDLTDQPPVFWAEIFSRSDQRWIPVDPVRGTIRKKNHFEPTSDSGPVRMLYVVAYEEDGYARDVTLRYTKSFGAKTVKLRVPARKDEPDWWDTIMEFLQRPYRLNRDELEDAELETSQVSEGMPMHMSGFKDHPVYVLERHLKREEVIQPRREVGRFRGEPVYRRINVLSCKTAEGWMRVGRRVKDRQEPMKWVKQRAVTLQKRRAQELAVQEGGEAIQQGLYAEYQTELYRPPPIKDGKIPQNSFGNIDLYAPTMLPAGAVHLPYKGISKVAKGLGISYAEACTGFEFKKQRAIPVISGIVVAIENEQMVMDAYEESAAAAEEKEKIKREEKALKRWAKLINGLRVRLRLQAEYGTGEELHEQSLNPLADPETTAQAGAAGAKKSAASVLAAAHKQSTAAWAEQMRERSLSTSDEEEDERKPSPAALEPASVVTAPLEKVKEEHDVAIESVEAPTVEPSHSADNDVQMIEAPPASRKTKITLRVNGNSTTTPTPVRPIRRTSSRNSKVKVEVTEISDDGSTLTDEEEVKIIEKPTRARARATNARTKAVPKPVVEGTRRSLRSSAPKSAEQEKKEQERRERLREALEVDSDVDMDV</sequence>
<keyword evidence="9" id="KW-1185">Reference proteome</keyword>
<dbReference type="OrthoDB" id="300780at2759"/>
<evidence type="ECO:0000313" key="8">
    <source>
        <dbReference type="EMBL" id="WWD18716.1"/>
    </source>
</evidence>
<dbReference type="EMBL" id="CP144055">
    <property type="protein sequence ID" value="WWD18716.1"/>
    <property type="molecule type" value="Genomic_DNA"/>
</dbReference>
<organism evidence="8 9">
    <name type="scientific">Kwoniella shandongensis</name>
    <dbReference type="NCBI Taxonomy" id="1734106"/>
    <lineage>
        <taxon>Eukaryota</taxon>
        <taxon>Fungi</taxon>
        <taxon>Dikarya</taxon>
        <taxon>Basidiomycota</taxon>
        <taxon>Agaricomycotina</taxon>
        <taxon>Tremellomycetes</taxon>
        <taxon>Tremellales</taxon>
        <taxon>Cryptococcaceae</taxon>
        <taxon>Kwoniella</taxon>
    </lineage>
</organism>
<dbReference type="InterPro" id="IPR038765">
    <property type="entry name" value="Papain-like_cys_pep_sf"/>
</dbReference>
<evidence type="ECO:0000256" key="5">
    <source>
        <dbReference type="ARBA" id="ARBA00023242"/>
    </source>
</evidence>
<dbReference type="SUPFAM" id="SSF54001">
    <property type="entry name" value="Cysteine proteinases"/>
    <property type="match status" value="1"/>
</dbReference>
<proteinExistence type="inferred from homology"/>
<dbReference type="Gene3D" id="3.90.260.10">
    <property type="entry name" value="Transglutaminase-like"/>
    <property type="match status" value="1"/>
</dbReference>
<dbReference type="Proteomes" id="UP000322225">
    <property type="component" value="Chromosome 5"/>
</dbReference>
<dbReference type="SMART" id="SM01032">
    <property type="entry name" value="BHD_3"/>
    <property type="match status" value="1"/>
</dbReference>
<dbReference type="FunFam" id="3.30.70.2460:FF:000001">
    <property type="entry name" value="DNA repair protein Rad4 family"/>
    <property type="match status" value="1"/>
</dbReference>
<gene>
    <name evidence="8" type="ORF">CI109_103170</name>
</gene>
<dbReference type="AlphaFoldDB" id="A0A5M6CEG1"/>
<feature type="region of interest" description="Disordered" evidence="7">
    <location>
        <begin position="968"/>
        <end position="991"/>
    </location>
</feature>
<dbReference type="Pfam" id="PF10403">
    <property type="entry name" value="BHD_1"/>
    <property type="match status" value="1"/>
</dbReference>
<keyword evidence="6" id="KW-0175">Coiled coil</keyword>
<dbReference type="InterPro" id="IPR042488">
    <property type="entry name" value="Rad4_BHD3_sf"/>
</dbReference>
<dbReference type="GO" id="GO:0071942">
    <property type="term" value="C:XPC complex"/>
    <property type="evidence" value="ECO:0007669"/>
    <property type="project" value="TreeGrafter"/>
</dbReference>
<dbReference type="Pfam" id="PF10405">
    <property type="entry name" value="BHD_3"/>
    <property type="match status" value="1"/>
</dbReference>
<feature type="compositionally biased region" description="Basic and acidic residues" evidence="7">
    <location>
        <begin position="452"/>
        <end position="461"/>
    </location>
</feature>
<feature type="region of interest" description="Disordered" evidence="7">
    <location>
        <begin position="1019"/>
        <end position="1080"/>
    </location>
</feature>